<feature type="domain" description="Ketopantoate reductase C-terminal" evidence="8">
    <location>
        <begin position="180"/>
        <end position="323"/>
    </location>
</feature>
<keyword evidence="3" id="KW-0521">NADP</keyword>
<accession>A0ABR2KJC4</accession>
<evidence type="ECO:0000259" key="8">
    <source>
        <dbReference type="Pfam" id="PF08546"/>
    </source>
</evidence>
<dbReference type="Gene3D" id="3.40.50.720">
    <property type="entry name" value="NAD(P)-binding Rossmann-like Domain"/>
    <property type="match status" value="1"/>
</dbReference>
<keyword evidence="6" id="KW-0472">Membrane</keyword>
<reference evidence="9 10" key="1">
    <citation type="submission" date="2024-04" db="EMBL/GenBank/DDBJ databases">
        <title>Tritrichomonas musculus Genome.</title>
        <authorList>
            <person name="Alves-Ferreira E."/>
            <person name="Grigg M."/>
            <person name="Lorenzi H."/>
            <person name="Galac M."/>
        </authorList>
    </citation>
    <scope>NUCLEOTIDE SEQUENCE [LARGE SCALE GENOMIC DNA]</scope>
    <source>
        <strain evidence="9 10">EAF2021</strain>
    </source>
</reference>
<gene>
    <name evidence="9" type="ORF">M9Y10_028442</name>
</gene>
<dbReference type="Pfam" id="PF08546">
    <property type="entry name" value="ApbA_C"/>
    <property type="match status" value="1"/>
</dbReference>
<feature type="transmembrane region" description="Helical" evidence="6">
    <location>
        <begin position="355"/>
        <end position="372"/>
    </location>
</feature>
<evidence type="ECO:0000256" key="2">
    <source>
        <dbReference type="ARBA" id="ARBA00013014"/>
    </source>
</evidence>
<dbReference type="InterPro" id="IPR013332">
    <property type="entry name" value="KPR_N"/>
</dbReference>
<keyword evidence="6" id="KW-0812">Transmembrane</keyword>
<dbReference type="EMBL" id="JAPFFF010000004">
    <property type="protein sequence ID" value="KAK8891235.1"/>
    <property type="molecule type" value="Genomic_DNA"/>
</dbReference>
<dbReference type="InterPro" id="IPR003710">
    <property type="entry name" value="ApbA"/>
</dbReference>
<keyword evidence="6" id="KW-1133">Transmembrane helix</keyword>
<evidence type="ECO:0000256" key="3">
    <source>
        <dbReference type="ARBA" id="ARBA00022857"/>
    </source>
</evidence>
<evidence type="ECO:0000313" key="9">
    <source>
        <dbReference type="EMBL" id="KAK8891235.1"/>
    </source>
</evidence>
<keyword evidence="4" id="KW-0560">Oxidoreductase</keyword>
<dbReference type="SUPFAM" id="SSF48179">
    <property type="entry name" value="6-phosphogluconate dehydrogenase C-terminal domain-like"/>
    <property type="match status" value="1"/>
</dbReference>
<evidence type="ECO:0000256" key="6">
    <source>
        <dbReference type="SAM" id="Phobius"/>
    </source>
</evidence>
<dbReference type="PANTHER" id="PTHR43765">
    <property type="entry name" value="2-DEHYDROPANTOATE 2-REDUCTASE-RELATED"/>
    <property type="match status" value="1"/>
</dbReference>
<dbReference type="InterPro" id="IPR050838">
    <property type="entry name" value="Ketopantoate_reductase"/>
</dbReference>
<keyword evidence="10" id="KW-1185">Reference proteome</keyword>
<proteinExistence type="inferred from homology"/>
<dbReference type="Gene3D" id="1.10.1040.10">
    <property type="entry name" value="N-(1-d-carboxylethyl)-l-norvaline Dehydrogenase, domain 2"/>
    <property type="match status" value="1"/>
</dbReference>
<dbReference type="SUPFAM" id="SSF51735">
    <property type="entry name" value="NAD(P)-binding Rossmann-fold domains"/>
    <property type="match status" value="1"/>
</dbReference>
<comment type="similarity">
    <text evidence="1">Belongs to the ketopantoate reductase family.</text>
</comment>
<dbReference type="Pfam" id="PF02558">
    <property type="entry name" value="ApbA"/>
    <property type="match status" value="1"/>
</dbReference>
<dbReference type="PANTHER" id="PTHR43765:SF2">
    <property type="entry name" value="2-DEHYDROPANTOATE 2-REDUCTASE"/>
    <property type="match status" value="1"/>
</dbReference>
<evidence type="ECO:0000256" key="4">
    <source>
        <dbReference type="ARBA" id="ARBA00023002"/>
    </source>
</evidence>
<protein>
    <recommendedName>
        <fullName evidence="2">2-dehydropantoate 2-reductase</fullName>
        <ecNumber evidence="2">1.1.1.169</ecNumber>
    </recommendedName>
    <alternativeName>
        <fullName evidence="5">Ketopantoate reductase</fullName>
    </alternativeName>
</protein>
<feature type="domain" description="Ketopantoate reductase N-terminal" evidence="7">
    <location>
        <begin position="3"/>
        <end position="141"/>
    </location>
</feature>
<dbReference type="EC" id="1.1.1.169" evidence="2"/>
<evidence type="ECO:0000256" key="1">
    <source>
        <dbReference type="ARBA" id="ARBA00007870"/>
    </source>
</evidence>
<dbReference type="InterPro" id="IPR013328">
    <property type="entry name" value="6PGD_dom2"/>
</dbReference>
<dbReference type="InterPro" id="IPR008927">
    <property type="entry name" value="6-PGluconate_DH-like_C_sf"/>
</dbReference>
<sequence>MKYAIYGAGSLGIVLAAKLRNATGEEVIVIDRNPKSVDALNKNGAIVVGTTKMTEKITAILDTNVEDKYDIIFLMTKQLGNKETVQKISHFLTKEGIICTMQNGLPEQEIADIIGAERTFGCAVGWGATRLEPGVSELTSPSSPESLSFNIGSYSGSHSIYLDEIKRILSYMGNVSIDENFIGGRWAKILINSALSGTNAVCGSTFGDIVDNKGSREIILRVFKEGINVAHSANIKIEKIQGKDLSMLLDYHNSLMKQICYSAIIPIGFRKVKKLKASMLQDIEKGIPTEVDYINGIVCNFGKKYNCPTPFNDKIVEIIHKVEKKELSPSFDNIKLFDDIVKSPEKGVTQINTKVLFIVLTCIIVLVICLFVKSK</sequence>
<comment type="caution">
    <text evidence="9">The sequence shown here is derived from an EMBL/GenBank/DDBJ whole genome shotgun (WGS) entry which is preliminary data.</text>
</comment>
<dbReference type="NCBIfam" id="TIGR00745">
    <property type="entry name" value="apbA_panE"/>
    <property type="match status" value="1"/>
</dbReference>
<name>A0ABR2KJC4_9EUKA</name>
<dbReference type="InterPro" id="IPR036291">
    <property type="entry name" value="NAD(P)-bd_dom_sf"/>
</dbReference>
<evidence type="ECO:0000313" key="10">
    <source>
        <dbReference type="Proteomes" id="UP001470230"/>
    </source>
</evidence>
<evidence type="ECO:0000259" key="7">
    <source>
        <dbReference type="Pfam" id="PF02558"/>
    </source>
</evidence>
<evidence type="ECO:0000256" key="5">
    <source>
        <dbReference type="ARBA" id="ARBA00032024"/>
    </source>
</evidence>
<dbReference type="InterPro" id="IPR013752">
    <property type="entry name" value="KPA_reductase"/>
</dbReference>
<dbReference type="Proteomes" id="UP001470230">
    <property type="component" value="Unassembled WGS sequence"/>
</dbReference>
<organism evidence="9 10">
    <name type="scientific">Tritrichomonas musculus</name>
    <dbReference type="NCBI Taxonomy" id="1915356"/>
    <lineage>
        <taxon>Eukaryota</taxon>
        <taxon>Metamonada</taxon>
        <taxon>Parabasalia</taxon>
        <taxon>Tritrichomonadida</taxon>
        <taxon>Tritrichomonadidae</taxon>
        <taxon>Tritrichomonas</taxon>
    </lineage>
</organism>